<evidence type="ECO:0000313" key="2">
    <source>
        <dbReference type="Proteomes" id="UP001164929"/>
    </source>
</evidence>
<protein>
    <submittedName>
        <fullName evidence="1">Uncharacterized protein</fullName>
    </submittedName>
</protein>
<keyword evidence="2" id="KW-1185">Reference proteome</keyword>
<organism evidence="1 2">
    <name type="scientific">Populus alba x Populus x berolinensis</name>
    <dbReference type="NCBI Taxonomy" id="444605"/>
    <lineage>
        <taxon>Eukaryota</taxon>
        <taxon>Viridiplantae</taxon>
        <taxon>Streptophyta</taxon>
        <taxon>Embryophyta</taxon>
        <taxon>Tracheophyta</taxon>
        <taxon>Spermatophyta</taxon>
        <taxon>Magnoliopsida</taxon>
        <taxon>eudicotyledons</taxon>
        <taxon>Gunneridae</taxon>
        <taxon>Pentapetalae</taxon>
        <taxon>rosids</taxon>
        <taxon>fabids</taxon>
        <taxon>Malpighiales</taxon>
        <taxon>Salicaceae</taxon>
        <taxon>Saliceae</taxon>
        <taxon>Populus</taxon>
    </lineage>
</organism>
<name>A0AAD6LUC7_9ROSI</name>
<comment type="caution">
    <text evidence="1">The sequence shown here is derived from an EMBL/GenBank/DDBJ whole genome shotgun (WGS) entry which is preliminary data.</text>
</comment>
<accession>A0AAD6LUC7</accession>
<sequence length="67" mass="7729">MLIFPSFLIIKIKRRRRATCVPASNNPTTYINTVLHSNTSAVISNGEIDLFMPFLIHLYFTLVDHYC</sequence>
<dbReference type="AlphaFoldDB" id="A0AAD6LUC7"/>
<proteinExistence type="predicted"/>
<evidence type="ECO:0000313" key="1">
    <source>
        <dbReference type="EMBL" id="KAJ6973376.1"/>
    </source>
</evidence>
<dbReference type="Proteomes" id="UP001164929">
    <property type="component" value="Chromosome 14"/>
</dbReference>
<dbReference type="EMBL" id="JAQIZT010000014">
    <property type="protein sequence ID" value="KAJ6973376.1"/>
    <property type="molecule type" value="Genomic_DNA"/>
</dbReference>
<reference evidence="1" key="1">
    <citation type="journal article" date="2023" name="Mol. Ecol. Resour.">
        <title>Chromosome-level genome assembly of a triploid poplar Populus alba 'Berolinensis'.</title>
        <authorList>
            <person name="Chen S."/>
            <person name="Yu Y."/>
            <person name="Wang X."/>
            <person name="Wang S."/>
            <person name="Zhang T."/>
            <person name="Zhou Y."/>
            <person name="He R."/>
            <person name="Meng N."/>
            <person name="Wang Y."/>
            <person name="Liu W."/>
            <person name="Liu Z."/>
            <person name="Liu J."/>
            <person name="Guo Q."/>
            <person name="Huang H."/>
            <person name="Sederoff R.R."/>
            <person name="Wang G."/>
            <person name="Qu G."/>
            <person name="Chen S."/>
        </authorList>
    </citation>
    <scope>NUCLEOTIDE SEQUENCE</scope>
    <source>
        <strain evidence="1">SC-2020</strain>
    </source>
</reference>
<gene>
    <name evidence="1" type="ORF">NC653_033645</name>
</gene>